<evidence type="ECO:0000256" key="1">
    <source>
        <dbReference type="ARBA" id="ARBA00023015"/>
    </source>
</evidence>
<gene>
    <name evidence="5" type="ORF">EV665_1439</name>
</gene>
<dbReference type="InterPro" id="IPR000792">
    <property type="entry name" value="Tscrpt_reg_LuxR_C"/>
</dbReference>
<dbReference type="Gene3D" id="1.10.10.10">
    <property type="entry name" value="Winged helix-like DNA-binding domain superfamily/Winged helix DNA-binding domain"/>
    <property type="match status" value="1"/>
</dbReference>
<keyword evidence="1" id="KW-0805">Transcription regulation</keyword>
<keyword evidence="6" id="KW-1185">Reference proteome</keyword>
<dbReference type="InterPro" id="IPR016032">
    <property type="entry name" value="Sig_transdc_resp-reg_C-effctor"/>
</dbReference>
<comment type="caution">
    <text evidence="5">The sequence shown here is derived from an EMBL/GenBank/DDBJ whole genome shotgun (WGS) entry which is preliminary data.</text>
</comment>
<dbReference type="RefSeq" id="WP_162853217.1">
    <property type="nucleotide sequence ID" value="NZ_BAABEI010000012.1"/>
</dbReference>
<dbReference type="PANTHER" id="PTHR43214:SF24">
    <property type="entry name" value="TRANSCRIPTIONAL REGULATORY PROTEIN NARL-RELATED"/>
    <property type="match status" value="1"/>
</dbReference>
<evidence type="ECO:0000256" key="3">
    <source>
        <dbReference type="ARBA" id="ARBA00023163"/>
    </source>
</evidence>
<sequence length="70" mass="7422">MTSTTQCPLPARLIEIVSLIADGLSAKEIAKRLGISPTTINNYIATAMAITGVHRSTALVATALRKGWIE</sequence>
<dbReference type="GO" id="GO:0003677">
    <property type="term" value="F:DNA binding"/>
    <property type="evidence" value="ECO:0007669"/>
    <property type="project" value="UniProtKB-KW"/>
</dbReference>
<dbReference type="Proteomes" id="UP000295351">
    <property type="component" value="Unassembled WGS sequence"/>
</dbReference>
<dbReference type="AlphaFoldDB" id="A0A4R2BYZ2"/>
<dbReference type="PANTHER" id="PTHR43214">
    <property type="entry name" value="TWO-COMPONENT RESPONSE REGULATOR"/>
    <property type="match status" value="1"/>
</dbReference>
<dbReference type="PRINTS" id="PR00038">
    <property type="entry name" value="HTHLUXR"/>
</dbReference>
<dbReference type="Pfam" id="PF00196">
    <property type="entry name" value="GerE"/>
    <property type="match status" value="1"/>
</dbReference>
<evidence type="ECO:0000313" key="6">
    <source>
        <dbReference type="Proteomes" id="UP000295351"/>
    </source>
</evidence>
<keyword evidence="2" id="KW-0238">DNA-binding</keyword>
<feature type="domain" description="HTH luxR-type" evidence="4">
    <location>
        <begin position="1"/>
        <end position="67"/>
    </location>
</feature>
<keyword evidence="3" id="KW-0804">Transcription</keyword>
<organism evidence="5 6">
    <name type="scientific">Shinella granuli</name>
    <dbReference type="NCBI Taxonomy" id="323621"/>
    <lineage>
        <taxon>Bacteria</taxon>
        <taxon>Pseudomonadati</taxon>
        <taxon>Pseudomonadota</taxon>
        <taxon>Alphaproteobacteria</taxon>
        <taxon>Hyphomicrobiales</taxon>
        <taxon>Rhizobiaceae</taxon>
        <taxon>Shinella</taxon>
    </lineage>
</organism>
<evidence type="ECO:0000313" key="5">
    <source>
        <dbReference type="EMBL" id="TCN32966.1"/>
    </source>
</evidence>
<dbReference type="SUPFAM" id="SSF46894">
    <property type="entry name" value="C-terminal effector domain of the bipartite response regulators"/>
    <property type="match status" value="1"/>
</dbReference>
<evidence type="ECO:0000259" key="4">
    <source>
        <dbReference type="PROSITE" id="PS50043"/>
    </source>
</evidence>
<dbReference type="InterPro" id="IPR039420">
    <property type="entry name" value="WalR-like"/>
</dbReference>
<dbReference type="PROSITE" id="PS50043">
    <property type="entry name" value="HTH_LUXR_2"/>
    <property type="match status" value="1"/>
</dbReference>
<dbReference type="EMBL" id="SLVX01000043">
    <property type="protein sequence ID" value="TCN32966.1"/>
    <property type="molecule type" value="Genomic_DNA"/>
</dbReference>
<evidence type="ECO:0000256" key="2">
    <source>
        <dbReference type="ARBA" id="ARBA00023125"/>
    </source>
</evidence>
<dbReference type="GO" id="GO:0006355">
    <property type="term" value="P:regulation of DNA-templated transcription"/>
    <property type="evidence" value="ECO:0007669"/>
    <property type="project" value="InterPro"/>
</dbReference>
<protein>
    <submittedName>
        <fullName evidence="5">Regulatory LuxR family protein</fullName>
    </submittedName>
</protein>
<dbReference type="SMART" id="SM00421">
    <property type="entry name" value="HTH_LUXR"/>
    <property type="match status" value="1"/>
</dbReference>
<dbReference type="CDD" id="cd06170">
    <property type="entry name" value="LuxR_C_like"/>
    <property type="match status" value="1"/>
</dbReference>
<accession>A0A4R2BYZ2</accession>
<name>A0A4R2BYZ2_SHIGR</name>
<dbReference type="InterPro" id="IPR036388">
    <property type="entry name" value="WH-like_DNA-bd_sf"/>
</dbReference>
<proteinExistence type="predicted"/>
<reference evidence="5 6" key="1">
    <citation type="submission" date="2019-03" db="EMBL/GenBank/DDBJ databases">
        <title>Genomic Encyclopedia of Type Strains, Phase IV (KMG-IV): sequencing the most valuable type-strain genomes for metagenomic binning, comparative biology and taxonomic classification.</title>
        <authorList>
            <person name="Goeker M."/>
        </authorList>
    </citation>
    <scope>NUCLEOTIDE SEQUENCE [LARGE SCALE GENOMIC DNA]</scope>
    <source>
        <strain evidence="5 6">DSM 18401</strain>
    </source>
</reference>